<gene>
    <name evidence="2" type="ORF">JDV02_000654</name>
</gene>
<feature type="compositionally biased region" description="Polar residues" evidence="1">
    <location>
        <begin position="710"/>
        <end position="721"/>
    </location>
</feature>
<dbReference type="KEGG" id="ptkz:JDV02_000654"/>
<protein>
    <submittedName>
        <fullName evidence="2">Uncharacterized protein</fullName>
    </submittedName>
</protein>
<dbReference type="RefSeq" id="XP_047837450.1">
    <property type="nucleotide sequence ID" value="XM_047981490.1"/>
</dbReference>
<dbReference type="Proteomes" id="UP000829364">
    <property type="component" value="Chromosome 1"/>
</dbReference>
<feature type="region of interest" description="Disordered" evidence="1">
    <location>
        <begin position="651"/>
        <end position="724"/>
    </location>
</feature>
<feature type="compositionally biased region" description="Polar residues" evidence="1">
    <location>
        <begin position="69"/>
        <end position="93"/>
    </location>
</feature>
<feature type="region of interest" description="Disordered" evidence="1">
    <location>
        <begin position="195"/>
        <end position="215"/>
    </location>
</feature>
<dbReference type="EMBL" id="CP086354">
    <property type="protein sequence ID" value="UNI13969.1"/>
    <property type="molecule type" value="Genomic_DNA"/>
</dbReference>
<feature type="region of interest" description="Disordered" evidence="1">
    <location>
        <begin position="912"/>
        <end position="958"/>
    </location>
</feature>
<feature type="compositionally biased region" description="Low complexity" evidence="1">
    <location>
        <begin position="915"/>
        <end position="930"/>
    </location>
</feature>
<sequence>MSQFQSGVHPSGDQPLLENLNSGGVIHDLNPLGSSNASNTSGVGTNHPSKQSHQQQQQHSLSFLRSEPLSGNASDRSTVEPPSNSAQTKINSNVHQQALRVNNSHYPPLGLRSSPNFPVFIPYGAPNVDRSGKPSPSYPPVGVATVPVPAYGNPTTDADSSAQLVAVPITGEQFDAYAKITGETQSPSLFLDLEEPTSQDKTESAQQSSSTNSLQSKIPIDPRIEHWQAPLAPSQFTQSQTTTSVITPRNISPARQNIPTIASRATNSQAITAPAGRIFNTPWPQPCQPLIAPQAKQPTTETGVIGRDGTYCPQGSLVATACGLGSALPASFGASTSTSARHDIKVDNSRNAKKNKNPNSNPSWVYTTPVRPNASFGPLTTGGRPLFTYTQQGQLTAGRAFTSQELRAYVDGGRCFMWVQQAPSQCAGRMDHDDKKCRWASCPINARSISSGWLRVALDEFPGLTSDGTKDPFKVAGVLHLWCFEQIFDPMEFHKSGRLLPEVRHLPKETSNVMAINRETDRDIVPECYNKWFQDREQEFQQHGPVRRPRQHEESLSYALIKYHVSNQTTARHRARATRNQDKATGHQKTIDVHVGDLGLYARIMKNCRATAKAAQSQQMQEAIMVDDDDDPDTTLGDTMGMGWSPVAEEVSVLTEPDKSPASGLQMPPPSNKSSDFLRASTPYKTPSKSPATSRRTTSATTTVAGSAPDMTTRQGKNNASEDVDMSDLIADGAKQDAPRFDLLNPASWKDKTPAPASPIHEFFNPLQSPLTGIVPPVVMQTPLKSPVVRGSIVARGLTAQQAILAQKQELQRRKSVDAHGVVPPEQSTQVAPKRKRDDDDTESGCVSDDMRPAKMQHMDQPSPKRKRDEDDISGASPSPKRRRSELDLTAPNLMAQHQENVMFAQTAESVVPDTAQNTQQTTEAATVAANSEPEGPQTRSADDAGGNLFAGHTQPPELEHAVSLDSLFEQSAADLDVDSLVETFEWPQ</sequence>
<dbReference type="OrthoDB" id="5307331at2759"/>
<keyword evidence="3" id="KW-1185">Reference proteome</keyword>
<feature type="compositionally biased region" description="Basic and acidic residues" evidence="1">
    <location>
        <begin position="340"/>
        <end position="350"/>
    </location>
</feature>
<accession>A0A9Q8V6M0</accession>
<feature type="compositionally biased region" description="Polar residues" evidence="1">
    <location>
        <begin position="32"/>
        <end position="49"/>
    </location>
</feature>
<feature type="compositionally biased region" description="Low complexity" evidence="1">
    <location>
        <begin position="51"/>
        <end position="60"/>
    </location>
</feature>
<dbReference type="GeneID" id="72062619"/>
<name>A0A9Q8V6M0_9HYPO</name>
<evidence type="ECO:0000313" key="3">
    <source>
        <dbReference type="Proteomes" id="UP000829364"/>
    </source>
</evidence>
<feature type="region of interest" description="Disordered" evidence="1">
    <location>
        <begin position="333"/>
        <end position="368"/>
    </location>
</feature>
<feature type="region of interest" description="Disordered" evidence="1">
    <location>
        <begin position="1"/>
        <end position="93"/>
    </location>
</feature>
<feature type="compositionally biased region" description="Polar residues" evidence="1">
    <location>
        <begin position="204"/>
        <end position="215"/>
    </location>
</feature>
<feature type="compositionally biased region" description="Low complexity" evidence="1">
    <location>
        <begin position="686"/>
        <end position="703"/>
    </location>
</feature>
<dbReference type="AlphaFoldDB" id="A0A9Q8V6M0"/>
<evidence type="ECO:0000256" key="1">
    <source>
        <dbReference type="SAM" id="MobiDB-lite"/>
    </source>
</evidence>
<organism evidence="2 3">
    <name type="scientific">Purpureocillium takamizusanense</name>
    <dbReference type="NCBI Taxonomy" id="2060973"/>
    <lineage>
        <taxon>Eukaryota</taxon>
        <taxon>Fungi</taxon>
        <taxon>Dikarya</taxon>
        <taxon>Ascomycota</taxon>
        <taxon>Pezizomycotina</taxon>
        <taxon>Sordariomycetes</taxon>
        <taxon>Hypocreomycetidae</taxon>
        <taxon>Hypocreales</taxon>
        <taxon>Ophiocordycipitaceae</taxon>
        <taxon>Purpureocillium</taxon>
    </lineage>
</organism>
<feature type="region of interest" description="Disordered" evidence="1">
    <location>
        <begin position="815"/>
        <end position="886"/>
    </location>
</feature>
<evidence type="ECO:0000313" key="2">
    <source>
        <dbReference type="EMBL" id="UNI13969.1"/>
    </source>
</evidence>
<proteinExistence type="predicted"/>
<reference evidence="2" key="1">
    <citation type="submission" date="2021-11" db="EMBL/GenBank/DDBJ databases">
        <title>Purpureocillium_takamizusanense_genome.</title>
        <authorList>
            <person name="Nguyen N.-H."/>
        </authorList>
    </citation>
    <scope>NUCLEOTIDE SEQUENCE</scope>
    <source>
        <strain evidence="2">PT3</strain>
    </source>
</reference>